<keyword evidence="2" id="KW-0378">Hydrolase</keyword>
<keyword evidence="2" id="KW-0255">Endonuclease</keyword>
<dbReference type="CDD" id="cd06260">
    <property type="entry name" value="DUF820-like"/>
    <property type="match status" value="1"/>
</dbReference>
<dbReference type="Pfam" id="PF05685">
    <property type="entry name" value="Uma2"/>
    <property type="match status" value="1"/>
</dbReference>
<dbReference type="InterPro" id="IPR008538">
    <property type="entry name" value="Uma2"/>
</dbReference>
<gene>
    <name evidence="2" type="ORF">KVH43_03250</name>
</gene>
<sequence length="185" mass="21475">MGIAVEDKMYSYDEYLKIIENEEDANKRYEYIDGHIYMLASPSVKHQRIIGEIFGSLYNYLKGGSCEPFVAPLDVKLYNQQRKIIGNVQPDVFVVCDNLNEGELTTPILVVEVVSPSSRSRDYVQKLDLYMRSGVREYWIIDPIQKKILQYTFNERELKSVNIYTDIIKSIVFEGLSINLEEVLK</sequence>
<evidence type="ECO:0000313" key="2">
    <source>
        <dbReference type="EMBL" id="QXM06752.1"/>
    </source>
</evidence>
<organism evidence="2 3">
    <name type="scientific">Crassaminicella indica</name>
    <dbReference type="NCBI Taxonomy" id="2855394"/>
    <lineage>
        <taxon>Bacteria</taxon>
        <taxon>Bacillati</taxon>
        <taxon>Bacillota</taxon>
        <taxon>Clostridia</taxon>
        <taxon>Eubacteriales</taxon>
        <taxon>Clostridiaceae</taxon>
        <taxon>Crassaminicella</taxon>
    </lineage>
</organism>
<proteinExistence type="predicted"/>
<reference evidence="2" key="1">
    <citation type="submission" date="2021-07" db="EMBL/GenBank/DDBJ databases">
        <title>Complete genome sequence of Crassaminicella sp. 143-21, isolated from a deep-sea hydrothermal vent.</title>
        <authorList>
            <person name="Li X."/>
        </authorList>
    </citation>
    <scope>NUCLEOTIDE SEQUENCE</scope>
    <source>
        <strain evidence="2">143-21</strain>
    </source>
</reference>
<dbReference type="GO" id="GO:0004519">
    <property type="term" value="F:endonuclease activity"/>
    <property type="evidence" value="ECO:0007669"/>
    <property type="project" value="UniProtKB-KW"/>
</dbReference>
<name>A0ABX8REA3_9CLOT</name>
<keyword evidence="3" id="KW-1185">Reference proteome</keyword>
<dbReference type="EMBL" id="CP078093">
    <property type="protein sequence ID" value="QXM06752.1"/>
    <property type="molecule type" value="Genomic_DNA"/>
</dbReference>
<feature type="domain" description="Putative restriction endonuclease" evidence="1">
    <location>
        <begin position="13"/>
        <end position="180"/>
    </location>
</feature>
<evidence type="ECO:0000259" key="1">
    <source>
        <dbReference type="Pfam" id="PF05685"/>
    </source>
</evidence>
<evidence type="ECO:0000313" key="3">
    <source>
        <dbReference type="Proteomes" id="UP000886818"/>
    </source>
</evidence>
<dbReference type="Proteomes" id="UP000886818">
    <property type="component" value="Chromosome"/>
</dbReference>
<dbReference type="PANTHER" id="PTHR36558:SF1">
    <property type="entry name" value="RESTRICTION ENDONUCLEASE DOMAIN-CONTAINING PROTEIN-RELATED"/>
    <property type="match status" value="1"/>
</dbReference>
<accession>A0ABX8REA3</accession>
<dbReference type="RefSeq" id="WP_218283447.1">
    <property type="nucleotide sequence ID" value="NZ_CP078093.1"/>
</dbReference>
<keyword evidence="2" id="KW-0540">Nuclease</keyword>
<protein>
    <submittedName>
        <fullName evidence="2">Uma2 family endonuclease</fullName>
    </submittedName>
</protein>
<dbReference type="PANTHER" id="PTHR36558">
    <property type="entry name" value="GLR1098 PROTEIN"/>
    <property type="match status" value="1"/>
</dbReference>